<keyword evidence="4 6" id="KW-1133">Transmembrane helix</keyword>
<feature type="transmembrane region" description="Helical" evidence="6">
    <location>
        <begin position="318"/>
        <end position="337"/>
    </location>
</feature>
<evidence type="ECO:0000256" key="1">
    <source>
        <dbReference type="ARBA" id="ARBA00004141"/>
    </source>
</evidence>
<keyword evidence="5 6" id="KW-0472">Membrane</keyword>
<dbReference type="EMBL" id="CACTIH010000034">
    <property type="protein sequence ID" value="CAA2938305.1"/>
    <property type="molecule type" value="Genomic_DNA"/>
</dbReference>
<dbReference type="SUPFAM" id="SSF103481">
    <property type="entry name" value="Multidrug resistance efflux transporter EmrE"/>
    <property type="match status" value="2"/>
</dbReference>
<feature type="transmembrane region" description="Helical" evidence="6">
    <location>
        <begin position="20"/>
        <end position="37"/>
    </location>
</feature>
<comment type="caution">
    <text evidence="8">The sequence shown here is derived from an EMBL/GenBank/DDBJ whole genome shotgun (WGS) entry which is preliminary data.</text>
</comment>
<proteinExistence type="inferred from homology"/>
<feature type="transmembrane region" description="Helical" evidence="6">
    <location>
        <begin position="142"/>
        <end position="160"/>
    </location>
</feature>
<dbReference type="Proteomes" id="UP000594638">
    <property type="component" value="Unassembled WGS sequence"/>
</dbReference>
<dbReference type="Gramene" id="OE9A008517T1">
    <property type="protein sequence ID" value="OE9A008517C1"/>
    <property type="gene ID" value="OE9A008517"/>
</dbReference>
<feature type="transmembrane region" description="Helical" evidence="6">
    <location>
        <begin position="291"/>
        <end position="312"/>
    </location>
</feature>
<dbReference type="OrthoDB" id="1728340at2759"/>
<dbReference type="AlphaFoldDB" id="A0A8S0PCX0"/>
<evidence type="ECO:0000256" key="2">
    <source>
        <dbReference type="ARBA" id="ARBA00007635"/>
    </source>
</evidence>
<feature type="transmembrane region" description="Helical" evidence="6">
    <location>
        <begin position="196"/>
        <end position="215"/>
    </location>
</feature>
<evidence type="ECO:0000256" key="3">
    <source>
        <dbReference type="ARBA" id="ARBA00022692"/>
    </source>
</evidence>
<feature type="transmembrane region" description="Helical" evidence="6">
    <location>
        <begin position="110"/>
        <end position="130"/>
    </location>
</feature>
<evidence type="ECO:0000313" key="9">
    <source>
        <dbReference type="Proteomes" id="UP000594638"/>
    </source>
</evidence>
<evidence type="ECO:0000256" key="5">
    <source>
        <dbReference type="ARBA" id="ARBA00023136"/>
    </source>
</evidence>
<keyword evidence="9" id="KW-1185">Reference proteome</keyword>
<feature type="transmembrane region" description="Helical" evidence="6">
    <location>
        <begin position="266"/>
        <end position="284"/>
    </location>
</feature>
<feature type="transmembrane region" description="Helical" evidence="6">
    <location>
        <begin position="49"/>
        <end position="67"/>
    </location>
</feature>
<gene>
    <name evidence="8" type="ORF">OLEA9_A008517</name>
</gene>
<feature type="domain" description="EamA" evidence="7">
    <location>
        <begin position="19"/>
        <end position="157"/>
    </location>
</feature>
<keyword evidence="3 6" id="KW-0812">Transmembrane</keyword>
<dbReference type="InterPro" id="IPR037185">
    <property type="entry name" value="EmrE-like"/>
</dbReference>
<dbReference type="GO" id="GO:0022857">
    <property type="term" value="F:transmembrane transporter activity"/>
    <property type="evidence" value="ECO:0007669"/>
    <property type="project" value="InterPro"/>
</dbReference>
<evidence type="ECO:0000313" key="8">
    <source>
        <dbReference type="EMBL" id="CAA2938305.1"/>
    </source>
</evidence>
<dbReference type="PANTHER" id="PTHR31218">
    <property type="entry name" value="WAT1-RELATED PROTEIN"/>
    <property type="match status" value="1"/>
</dbReference>
<evidence type="ECO:0000259" key="7">
    <source>
        <dbReference type="Pfam" id="PF00892"/>
    </source>
</evidence>
<organism evidence="8 9">
    <name type="scientific">Olea europaea subsp. europaea</name>
    <dbReference type="NCBI Taxonomy" id="158383"/>
    <lineage>
        <taxon>Eukaryota</taxon>
        <taxon>Viridiplantae</taxon>
        <taxon>Streptophyta</taxon>
        <taxon>Embryophyta</taxon>
        <taxon>Tracheophyta</taxon>
        <taxon>Spermatophyta</taxon>
        <taxon>Magnoliopsida</taxon>
        <taxon>eudicotyledons</taxon>
        <taxon>Gunneridae</taxon>
        <taxon>Pentapetalae</taxon>
        <taxon>asterids</taxon>
        <taxon>lamiids</taxon>
        <taxon>Lamiales</taxon>
        <taxon>Oleaceae</taxon>
        <taxon>Oleeae</taxon>
        <taxon>Olea</taxon>
    </lineage>
</organism>
<feature type="transmembrane region" description="Helical" evidence="6">
    <location>
        <begin position="227"/>
        <end position="246"/>
    </location>
</feature>
<comment type="subcellular location">
    <subcellularLocation>
        <location evidence="1 6">Membrane</location>
        <topology evidence="1 6">Multi-pass membrane protein</topology>
    </subcellularLocation>
</comment>
<reference evidence="8 9" key="1">
    <citation type="submission" date="2019-12" db="EMBL/GenBank/DDBJ databases">
        <authorList>
            <person name="Alioto T."/>
            <person name="Alioto T."/>
            <person name="Gomez Garrido J."/>
        </authorList>
    </citation>
    <scope>NUCLEOTIDE SEQUENCE [LARGE SCALE GENOMIC DNA]</scope>
</reference>
<feature type="domain" description="EamA" evidence="7">
    <location>
        <begin position="197"/>
        <end position="335"/>
    </location>
</feature>
<feature type="transmembrane region" description="Helical" evidence="6">
    <location>
        <begin position="79"/>
        <end position="98"/>
    </location>
</feature>
<comment type="similarity">
    <text evidence="2 6">Belongs to the drug/metabolite transporter (DMT) superfamily. Plant drug/metabolite exporter (P-DME) (TC 2.A.7.4) family.</text>
</comment>
<evidence type="ECO:0000256" key="6">
    <source>
        <dbReference type="RuleBase" id="RU363077"/>
    </source>
</evidence>
<evidence type="ECO:0000256" key="4">
    <source>
        <dbReference type="ARBA" id="ARBA00022989"/>
    </source>
</evidence>
<dbReference type="InterPro" id="IPR000620">
    <property type="entry name" value="EamA_dom"/>
</dbReference>
<dbReference type="Pfam" id="PF00892">
    <property type="entry name" value="EamA"/>
    <property type="match status" value="2"/>
</dbReference>
<protein>
    <recommendedName>
        <fullName evidence="6">WAT1-related protein</fullName>
    </recommendedName>
</protein>
<sequence length="410" mass="45076">MEYTMGKLCVIVEGLKPTIMMVGVQIALAGVNVFYKLAANRGISLKVLVAYRFMFAALTVLPLALILERQKRPKLTWTIVFQAFLIALFGGSMAQNLYAESLALTSATFAAAMANLIPAITFILAILFKLEKLELSTKAGKAKVVGTFMGIGGAMILTFYKGYEINIWSTHLDLLKNNKNQVGHVTASHKTPINQVLGPLFALASCVSVAFSLIVQAKMSKVYPCHYSSTALVSVMGTIQAFIYALSMERDWNQWKLGWNLRLLSAAYMGIVASGLMWVCLMYCIQMRGPLFVSIFNPLLLVLVALAGSLLLDEKLHLGSVIGATIIVLGLYIVLWGKSKEMRNNQLMPKKSFKEADRTDNIASESIKSINTDHGSNIMAIAPNFLPETEIKTFDDEEVDLESSVPNQKI</sequence>
<accession>A0A8S0PCX0</accession>
<dbReference type="GO" id="GO:0016020">
    <property type="term" value="C:membrane"/>
    <property type="evidence" value="ECO:0007669"/>
    <property type="project" value="UniProtKB-SubCell"/>
</dbReference>
<dbReference type="InterPro" id="IPR030184">
    <property type="entry name" value="WAT1-related"/>
</dbReference>
<name>A0A8S0PCX0_OLEEU</name>